<comment type="subcellular location">
    <subcellularLocation>
        <location evidence="9">Cytoplasm</location>
    </subcellularLocation>
</comment>
<comment type="catalytic activity">
    <reaction evidence="9">
        <text>acetate + ATP = acetyl phosphate + ADP</text>
        <dbReference type="Rhea" id="RHEA:11352"/>
        <dbReference type="ChEBI" id="CHEBI:22191"/>
        <dbReference type="ChEBI" id="CHEBI:30089"/>
        <dbReference type="ChEBI" id="CHEBI:30616"/>
        <dbReference type="ChEBI" id="CHEBI:456216"/>
        <dbReference type="EC" id="2.7.2.1"/>
    </reaction>
</comment>
<evidence type="ECO:0000256" key="1">
    <source>
        <dbReference type="ARBA" id="ARBA00008748"/>
    </source>
</evidence>
<gene>
    <name evidence="9" type="primary">ackA</name>
    <name evidence="11" type="ORF">NK667_10890</name>
</gene>
<accession>A0ABY5EMQ0</accession>
<dbReference type="PIRSF" id="PIRSF000722">
    <property type="entry name" value="Acetate_prop_kin"/>
    <property type="match status" value="1"/>
</dbReference>
<dbReference type="EC" id="2.7.2.1" evidence="9"/>
<keyword evidence="6 9" id="KW-0418">Kinase</keyword>
<feature type="binding site" evidence="9">
    <location>
        <begin position="219"/>
        <end position="223"/>
    </location>
    <ligand>
        <name>ATP</name>
        <dbReference type="ChEBI" id="CHEBI:30616"/>
    </ligand>
</feature>
<evidence type="ECO:0000256" key="4">
    <source>
        <dbReference type="ARBA" id="ARBA00022723"/>
    </source>
</evidence>
<dbReference type="InterPro" id="IPR023865">
    <property type="entry name" value="Aliphatic_acid_kinase_CS"/>
</dbReference>
<dbReference type="PANTHER" id="PTHR21060:SF21">
    <property type="entry name" value="ACETATE KINASE"/>
    <property type="match status" value="1"/>
</dbReference>
<evidence type="ECO:0000313" key="12">
    <source>
        <dbReference type="Proteomes" id="UP001059607"/>
    </source>
</evidence>
<evidence type="ECO:0000256" key="6">
    <source>
        <dbReference type="ARBA" id="ARBA00022777"/>
    </source>
</evidence>
<sequence>MDSLNLTNAEPDGELASGRERLILALNSGSSSLKFGVYRVTGDRVQKLISGEAQALGTQAGRFEAINAHQQPLVGESVPMITTKHALHEVERLLEQTQSGPLDGIGHRVVHGGPALRQPCRINKQVLEQLQQVIGFAPLHTPMALSVIEETSRHFPEVAQVVCVDTGFHAQMPEVACVLALPKELREQGIQRYGFHGLSCESIVRRFGSSLPRRLIIAHLGNGASITAVRAGQSVDTSMGLTPCGGMIMSTRSGDLDPGVLIYLIRQKGLDVAAVETLVDRQSGLLGISGLSADMRSLKIASPTQADARLAIAMFCYSASKQIAAMMAVLGGIDTLVFTGGIGENDAEVRANICNGLTWTGLHLDSALNQSGSDLISTLESTCTVRVFDSREDEEIARHTWQLIP</sequence>
<feature type="binding site" evidence="9">
    <location>
        <position position="108"/>
    </location>
    <ligand>
        <name>substrate</name>
    </ligand>
</feature>
<comment type="cofactor">
    <cofactor evidence="9">
        <name>Mg(2+)</name>
        <dbReference type="ChEBI" id="CHEBI:18420"/>
    </cofactor>
    <cofactor evidence="9">
        <name>Mn(2+)</name>
        <dbReference type="ChEBI" id="CHEBI:29035"/>
    </cofactor>
    <text evidence="9">Mg(2+). Can also accept Mn(2+).</text>
</comment>
<evidence type="ECO:0000313" key="11">
    <source>
        <dbReference type="EMBL" id="UTO16824.1"/>
    </source>
</evidence>
<dbReference type="InterPro" id="IPR004372">
    <property type="entry name" value="Ac/propionate_kinase"/>
</dbReference>
<comment type="function">
    <text evidence="9">Catalyzes the formation of acetyl phosphate from acetate and ATP. Can also catalyze the reverse reaction.</text>
</comment>
<reference evidence="11" key="1">
    <citation type="submission" date="2022-07" db="EMBL/GenBank/DDBJ databases">
        <title>Pseudomonas nunamit sp. nov. an antifungal species isolated from Greenland.</title>
        <authorList>
            <person name="Ntana F."/>
            <person name="Hennessy R.C."/>
            <person name="Zervas A."/>
            <person name="Stougaard P."/>
        </authorList>
    </citation>
    <scope>NUCLEOTIDE SEQUENCE</scope>
    <source>
        <strain evidence="11">In5</strain>
    </source>
</reference>
<comment type="pathway">
    <text evidence="9">Metabolic intermediate biosynthesis; acetyl-CoA biosynthesis; acetyl-CoA from acetate: step 1/2.</text>
</comment>
<evidence type="ECO:0000256" key="3">
    <source>
        <dbReference type="ARBA" id="ARBA00022679"/>
    </source>
</evidence>
<dbReference type="PROSITE" id="PS01076">
    <property type="entry name" value="ACETATE_KINASE_2"/>
    <property type="match status" value="1"/>
</dbReference>
<keyword evidence="5 9" id="KW-0547">Nucleotide-binding</keyword>
<keyword evidence="2 9" id="KW-0963">Cytoplasm</keyword>
<evidence type="ECO:0000256" key="7">
    <source>
        <dbReference type="ARBA" id="ARBA00022840"/>
    </source>
</evidence>
<dbReference type="GO" id="GO:0008776">
    <property type="term" value="F:acetate kinase activity"/>
    <property type="evidence" value="ECO:0007669"/>
    <property type="project" value="UniProtKB-EC"/>
</dbReference>
<dbReference type="HAMAP" id="MF_00020">
    <property type="entry name" value="Acetate_kinase"/>
    <property type="match status" value="1"/>
</dbReference>
<organism evidence="11 12">
    <name type="scientific">Pseudomonas nunensis</name>
    <dbReference type="NCBI Taxonomy" id="2961896"/>
    <lineage>
        <taxon>Bacteria</taxon>
        <taxon>Pseudomonadati</taxon>
        <taxon>Pseudomonadota</taxon>
        <taxon>Gammaproteobacteria</taxon>
        <taxon>Pseudomonadales</taxon>
        <taxon>Pseudomonadaceae</taxon>
        <taxon>Pseudomonas</taxon>
    </lineage>
</organism>
<keyword evidence="7 9" id="KW-0067">ATP-binding</keyword>
<dbReference type="InterPro" id="IPR000890">
    <property type="entry name" value="Aliphatic_acid_kin_short-chain"/>
</dbReference>
<dbReference type="EMBL" id="CP101125">
    <property type="protein sequence ID" value="UTO16824.1"/>
    <property type="molecule type" value="Genomic_DNA"/>
</dbReference>
<dbReference type="PANTHER" id="PTHR21060">
    <property type="entry name" value="ACETATE KINASE"/>
    <property type="match status" value="1"/>
</dbReference>
<dbReference type="Proteomes" id="UP001059607">
    <property type="component" value="Chromosome"/>
</dbReference>
<comment type="similarity">
    <text evidence="1 9 10">Belongs to the acetokinase family.</text>
</comment>
<dbReference type="InterPro" id="IPR043129">
    <property type="entry name" value="ATPase_NBD"/>
</dbReference>
<feature type="site" description="Transition state stabilizer" evidence="9">
    <location>
        <position position="196"/>
    </location>
</feature>
<feature type="binding site" evidence="9">
    <location>
        <position position="27"/>
    </location>
    <ligand>
        <name>Mg(2+)</name>
        <dbReference type="ChEBI" id="CHEBI:18420"/>
    </ligand>
</feature>
<comment type="subunit">
    <text evidence="9">Homodimer.</text>
</comment>
<dbReference type="NCBIfam" id="TIGR00016">
    <property type="entry name" value="ackA"/>
    <property type="match status" value="1"/>
</dbReference>
<keyword evidence="4 9" id="KW-0479">Metal-binding</keyword>
<feature type="active site" description="Proton donor/acceptor" evidence="9">
    <location>
        <position position="165"/>
    </location>
</feature>
<evidence type="ECO:0000256" key="2">
    <source>
        <dbReference type="ARBA" id="ARBA00022490"/>
    </source>
</evidence>
<feature type="binding site" evidence="9">
    <location>
        <position position="392"/>
    </location>
    <ligand>
        <name>Mg(2+)</name>
        <dbReference type="ChEBI" id="CHEBI:18420"/>
    </ligand>
</feature>
<keyword evidence="8 9" id="KW-0460">Magnesium</keyword>
<feature type="binding site" evidence="9">
    <location>
        <position position="34"/>
    </location>
    <ligand>
        <name>ATP</name>
        <dbReference type="ChEBI" id="CHEBI:30616"/>
    </ligand>
</feature>
<evidence type="ECO:0000256" key="8">
    <source>
        <dbReference type="ARBA" id="ARBA00022842"/>
    </source>
</evidence>
<dbReference type="RefSeq" id="WP_083471304.1">
    <property type="nucleotide sequence ID" value="NZ_CP101125.1"/>
</dbReference>
<feature type="binding site" evidence="9">
    <location>
        <begin position="294"/>
        <end position="296"/>
    </location>
    <ligand>
        <name>ATP</name>
        <dbReference type="ChEBI" id="CHEBI:30616"/>
    </ligand>
</feature>
<name>A0ABY5EMQ0_9PSED</name>
<dbReference type="PRINTS" id="PR00471">
    <property type="entry name" value="ACETATEKNASE"/>
</dbReference>
<evidence type="ECO:0000256" key="9">
    <source>
        <dbReference type="HAMAP-Rule" id="MF_00020"/>
    </source>
</evidence>
<keyword evidence="3 9" id="KW-0808">Transferase</keyword>
<dbReference type="Gene3D" id="3.30.420.40">
    <property type="match status" value="2"/>
</dbReference>
<keyword evidence="12" id="KW-1185">Reference proteome</keyword>
<evidence type="ECO:0000256" key="10">
    <source>
        <dbReference type="RuleBase" id="RU003835"/>
    </source>
</evidence>
<evidence type="ECO:0000256" key="5">
    <source>
        <dbReference type="ARBA" id="ARBA00022741"/>
    </source>
</evidence>
<feature type="binding site" evidence="9">
    <location>
        <begin position="341"/>
        <end position="345"/>
    </location>
    <ligand>
        <name>ATP</name>
        <dbReference type="ChEBI" id="CHEBI:30616"/>
    </ligand>
</feature>
<proteinExistence type="inferred from homology"/>
<dbReference type="Pfam" id="PF00871">
    <property type="entry name" value="Acetate_kinase"/>
    <property type="match status" value="1"/>
</dbReference>
<feature type="site" description="Transition state stabilizer" evidence="9">
    <location>
        <position position="252"/>
    </location>
</feature>
<protein>
    <recommendedName>
        <fullName evidence="9">Acetate kinase</fullName>
        <ecNumber evidence="9">2.7.2.1</ecNumber>
    </recommendedName>
    <alternativeName>
        <fullName evidence="9">Acetokinase</fullName>
    </alternativeName>
</protein>
<dbReference type="PROSITE" id="PS01075">
    <property type="entry name" value="ACETATE_KINASE_1"/>
    <property type="match status" value="1"/>
</dbReference>
<dbReference type="SUPFAM" id="SSF53067">
    <property type="entry name" value="Actin-like ATPase domain"/>
    <property type="match status" value="2"/>
</dbReference>